<reference evidence="2 3" key="1">
    <citation type="journal article" date="2015" name="Sci. Rep.">
        <title>Genome of the facultative scuticociliatosis pathogen Pseudocohnilembus persalinus provides insight into its virulence through horizontal gene transfer.</title>
        <authorList>
            <person name="Xiong J."/>
            <person name="Wang G."/>
            <person name="Cheng J."/>
            <person name="Tian M."/>
            <person name="Pan X."/>
            <person name="Warren A."/>
            <person name="Jiang C."/>
            <person name="Yuan D."/>
            <person name="Miao W."/>
        </authorList>
    </citation>
    <scope>NUCLEOTIDE SEQUENCE [LARGE SCALE GENOMIC DNA]</scope>
    <source>
        <strain evidence="2">36N120E</strain>
    </source>
</reference>
<dbReference type="Proteomes" id="UP000054937">
    <property type="component" value="Unassembled WGS sequence"/>
</dbReference>
<dbReference type="PANTHER" id="PTHR21575">
    <property type="entry name" value="PROTEIN HID1"/>
    <property type="match status" value="1"/>
</dbReference>
<accession>A0A0V0R8Q0</accession>
<dbReference type="InParanoid" id="A0A0V0R8Q0"/>
<dbReference type="EMBL" id="LDAU01000018">
    <property type="protein sequence ID" value="KRX10851.1"/>
    <property type="molecule type" value="Genomic_DNA"/>
</dbReference>
<protein>
    <submittedName>
        <fullName evidence="2">Uncharacterized protein</fullName>
    </submittedName>
</protein>
<dbReference type="OrthoDB" id="432953at2759"/>
<organism evidence="2 3">
    <name type="scientific">Pseudocohnilembus persalinus</name>
    <name type="common">Ciliate</name>
    <dbReference type="NCBI Taxonomy" id="266149"/>
    <lineage>
        <taxon>Eukaryota</taxon>
        <taxon>Sar</taxon>
        <taxon>Alveolata</taxon>
        <taxon>Ciliophora</taxon>
        <taxon>Intramacronucleata</taxon>
        <taxon>Oligohymenophorea</taxon>
        <taxon>Scuticociliatia</taxon>
        <taxon>Philasterida</taxon>
        <taxon>Pseudocohnilembidae</taxon>
        <taxon>Pseudocohnilembus</taxon>
    </lineage>
</organism>
<proteinExistence type="predicted"/>
<name>A0A0V0R8Q0_PSEPJ</name>
<feature type="compositionally biased region" description="Basic and acidic residues" evidence="1">
    <location>
        <begin position="758"/>
        <end position="768"/>
    </location>
</feature>
<dbReference type="Pfam" id="PF12722">
    <property type="entry name" value="Hid1"/>
    <property type="match status" value="2"/>
</dbReference>
<comment type="caution">
    <text evidence="2">The sequence shown here is derived from an EMBL/GenBank/DDBJ whole genome shotgun (WGS) entry which is preliminary data.</text>
</comment>
<evidence type="ECO:0000313" key="3">
    <source>
        <dbReference type="Proteomes" id="UP000054937"/>
    </source>
</evidence>
<feature type="region of interest" description="Disordered" evidence="1">
    <location>
        <begin position="672"/>
        <end position="799"/>
    </location>
</feature>
<dbReference type="GO" id="GO:0005797">
    <property type="term" value="C:Golgi medial cisterna"/>
    <property type="evidence" value="ECO:0007669"/>
    <property type="project" value="TreeGrafter"/>
</dbReference>
<feature type="compositionally biased region" description="Low complexity" evidence="1">
    <location>
        <begin position="486"/>
        <end position="507"/>
    </location>
</feature>
<gene>
    <name evidence="2" type="ORF">PPERSA_12202</name>
</gene>
<keyword evidence="3" id="KW-1185">Reference proteome</keyword>
<dbReference type="PANTHER" id="PTHR21575:SF12">
    <property type="entry name" value="PROTEIN HID1"/>
    <property type="match status" value="1"/>
</dbReference>
<feature type="compositionally biased region" description="Basic and acidic residues" evidence="1">
    <location>
        <begin position="712"/>
        <end position="725"/>
    </location>
</feature>
<dbReference type="GO" id="GO:0016020">
    <property type="term" value="C:membrane"/>
    <property type="evidence" value="ECO:0007669"/>
    <property type="project" value="TreeGrafter"/>
</dbReference>
<evidence type="ECO:0000256" key="1">
    <source>
        <dbReference type="SAM" id="MobiDB-lite"/>
    </source>
</evidence>
<feature type="compositionally biased region" description="Acidic residues" evidence="1">
    <location>
        <begin position="672"/>
        <end position="685"/>
    </location>
</feature>
<evidence type="ECO:0000313" key="2">
    <source>
        <dbReference type="EMBL" id="KRX10851.1"/>
    </source>
</evidence>
<sequence length="799" mass="93271">MGNSQISVKLEDILNQTQDNDILQMTNAFVQQDISTDQFFEETLTGENLNRNRKFDENRLTLLQCILALFGATLYRHNHGELFINPFIKYFTSPQNIKLNLVYDSLLATVLQHRENGFLPFSSMTQNKIQRHDLALLSSQLVSIMMYETGNWELANNQLDDSLSIQAIYRNYIGQFQITSGQQQLTVSSVMQGIYSNQVSQILQEDVGGVAINSVQKFVKSILNLLENPVKFSQQLIYGSFGQIGFVEELLAIFYRYATRNQKVYEEILESKKDLVKMFKVIMFCFCSSLEHQSMNNPFFICLAIFIHFSESDNFKQMLKMDLDFSYPSLRYFPVVGGSYGDFLVSCISQNIINGHFNNKNHYAYNQMALMTNISNILQNLSELTSNKLMQLMQVFTDFDFLLQNVYHPLCLIKLMSFIDNVLALQANQNPYLIFELCKSSNIINRAYKINFQENTLRGFLGDPQALEKMQAKIHNRSIRKSSSIQNQPSQQLQQSQQQENRQRQLPFTNKEPKKIILPNEEQMQDDKFFNSFAHKMPKEEQENLIQFWKNFDWQNYRKNMPRNNLEAVLLKVQEYLKQSNKKTLSLEHIYEMCNKKVFKDVVQVSEANYNTESFDLNGEIELILRSYTWSNVFAKSTQRPFFDPEKCVFYQRISQQHYADIFHQNLEDFEGEEGGEEGEQEEFQNNEQDVSLENHPSNDDVNRLNKRKNIGSKENELQIQDKQEVQFQKKKSNEQVQAEKGQKVENYEDEEEEEEESKVSKSGEVKKPPQKKASNNNNLYIISEADSKKEETMMAQVK</sequence>
<dbReference type="InterPro" id="IPR026705">
    <property type="entry name" value="Hid-1/Ecm30"/>
</dbReference>
<feature type="compositionally biased region" description="Acidic residues" evidence="1">
    <location>
        <begin position="748"/>
        <end position="757"/>
    </location>
</feature>
<dbReference type="GO" id="GO:0000138">
    <property type="term" value="C:Golgi trans cisterna"/>
    <property type="evidence" value="ECO:0007669"/>
    <property type="project" value="TreeGrafter"/>
</dbReference>
<feature type="region of interest" description="Disordered" evidence="1">
    <location>
        <begin position="478"/>
        <end position="513"/>
    </location>
</feature>
<dbReference type="AlphaFoldDB" id="A0A0V0R8Q0"/>